<dbReference type="AlphaFoldDB" id="A0A1H0AMP6"/>
<dbReference type="InterPro" id="IPR018683">
    <property type="entry name" value="DUF2169"/>
</dbReference>
<dbReference type="Gene3D" id="2.160.20.80">
    <property type="entry name" value="E3 ubiquitin-protein ligase SopA"/>
    <property type="match status" value="2"/>
</dbReference>
<dbReference type="SUPFAM" id="SSF141571">
    <property type="entry name" value="Pentapeptide repeat-like"/>
    <property type="match status" value="2"/>
</dbReference>
<name>A0A1H0AMP6_9PSED</name>
<evidence type="ECO:0000313" key="3">
    <source>
        <dbReference type="EMBL" id="SDN34136.1"/>
    </source>
</evidence>
<dbReference type="EMBL" id="JXDI01000002">
    <property type="protein sequence ID" value="KAF2407371.1"/>
    <property type="molecule type" value="Genomic_DNA"/>
</dbReference>
<dbReference type="PANTHER" id="PTHR14136:SF17">
    <property type="entry name" value="BTB_POZ DOMAIN-CONTAINING PROTEIN KCTD9"/>
    <property type="match status" value="1"/>
</dbReference>
<gene>
    <name evidence="2" type="primary">pipB2_2</name>
    <name evidence="2" type="ORF">PSAN_43000</name>
    <name evidence="3" type="ORF">SAMN04490179_3752</name>
</gene>
<organism evidence="3 4">
    <name type="scientific">Pseudomonas antarctica</name>
    <dbReference type="NCBI Taxonomy" id="219572"/>
    <lineage>
        <taxon>Bacteria</taxon>
        <taxon>Pseudomonadati</taxon>
        <taxon>Pseudomonadota</taxon>
        <taxon>Gammaproteobacteria</taxon>
        <taxon>Pseudomonadales</taxon>
        <taxon>Pseudomonadaceae</taxon>
        <taxon>Pseudomonas</taxon>
    </lineage>
</organism>
<proteinExistence type="predicted"/>
<dbReference type="Proteomes" id="UP000182470">
    <property type="component" value="Chromosome I"/>
</dbReference>
<evidence type="ECO:0000313" key="4">
    <source>
        <dbReference type="Proteomes" id="UP000182470"/>
    </source>
</evidence>
<evidence type="ECO:0000313" key="2">
    <source>
        <dbReference type="EMBL" id="KAF2407371.1"/>
    </source>
</evidence>
<evidence type="ECO:0000313" key="5">
    <source>
        <dbReference type="Proteomes" id="UP000748067"/>
    </source>
</evidence>
<keyword evidence="5" id="KW-1185">Reference proteome</keyword>
<feature type="domain" description="DUF2169" evidence="1">
    <location>
        <begin position="53"/>
        <end position="296"/>
    </location>
</feature>
<dbReference type="Pfam" id="PF09937">
    <property type="entry name" value="DUF2169"/>
    <property type="match status" value="1"/>
</dbReference>
<protein>
    <submittedName>
        <fullName evidence="2">Secreted effector protein pipB2</fullName>
    </submittedName>
    <submittedName>
        <fullName evidence="3">Uncharacterized protein YjbI, contains pentapeptide repeats</fullName>
    </submittedName>
</protein>
<sequence length="800" mass="86856">MHLTYPDISLLTLARQQGPRPASLTITVGLLYDRDHPVIAAEHALPWLSERFAKQPFDSGLKKARGSFAVHGSAYPLTSEQQQQGMAVRVRVASISKILHLHPPRTWQRGVAGVTPRTTGPLLPLPLDLHHAFGGAGWADNPDGSGYVADPDSCVGTSLPQIEDALSPMRVPGQTLPIATLRPLPPHCLERREWWGTCDAQWTARRAPYPPLDCDARWFDAVPQDQCAPGYWSGNEDWCVEGMHPQHLQVSGSLPALRVRLFVKRTALAHEVEEPTVHLDTVWLFPDVERVLLLYRAEVSVADLDGADIAQLGALYECAGAPCATVAACCEKLWPCVKPTAAAIPTARGTVDKEAIIRRMQASIDARYATFAAEQGEVLECAANLGKRFGKTLNRADYPATAPDLAALMPQPAAKTPAFDPVALKARIHTAIEHAHAAAEKFLDQTAIRLNMHPEALRQQIKHAEQSASPALKIDPLSSLDYLSLSPQHKASLHTQLSAGLQQMRETEQHIKQTMHALRAKLPGAIPGANPLRNAPAPTAHGDHIIPKAEPWTRALLEAAHTRGEHLEGAHFVDLDLSSSDLAGATLQRCVFDRCVLTGAQWLGADLTGSILRHCDLRHINLRDAQLAKSRFNACLLDHAQLGGASLQSAAWSAVKGQDIDLTNAKAADLQLDLDCQLPGIRLDHADLANASLQGASLVGASLRGCDLQNALLHQCDLRSSHGYRLCARNADFTGSNLSHIQWVGANLQQARLRKVRLEQADLRDSNLHAVASEGARGLGARLQGAVLSYCRLPEELNNV</sequence>
<reference evidence="2 5" key="1">
    <citation type="submission" date="2015-01" db="EMBL/GenBank/DDBJ databases">
        <title>Genome Sequence of Pseudomonas antarctica CMS 35.</title>
        <authorList>
            <person name="Voget S."/>
            <person name="Chow J."/>
            <person name="Daniel R."/>
            <person name="Streit W."/>
        </authorList>
    </citation>
    <scope>NUCLEOTIDE SEQUENCE [LARGE SCALE GENOMIC DNA]</scope>
    <source>
        <strain evidence="2 5">CMS 35</strain>
    </source>
</reference>
<evidence type="ECO:0000259" key="1">
    <source>
        <dbReference type="Pfam" id="PF09937"/>
    </source>
</evidence>
<dbReference type="RefSeq" id="WP_083358415.1">
    <property type="nucleotide sequence ID" value="NZ_JXDI01000002.1"/>
</dbReference>
<dbReference type="OrthoDB" id="237820at2"/>
<dbReference type="InterPro" id="IPR001646">
    <property type="entry name" value="5peptide_repeat"/>
</dbReference>
<accession>A0A1H0AMP6</accession>
<dbReference type="EMBL" id="LT629704">
    <property type="protein sequence ID" value="SDN34136.1"/>
    <property type="molecule type" value="Genomic_DNA"/>
</dbReference>
<dbReference type="Proteomes" id="UP000748067">
    <property type="component" value="Unassembled WGS sequence"/>
</dbReference>
<dbReference type="Pfam" id="PF00805">
    <property type="entry name" value="Pentapeptide"/>
    <property type="match status" value="3"/>
</dbReference>
<reference evidence="3 4" key="2">
    <citation type="submission" date="2016-10" db="EMBL/GenBank/DDBJ databases">
        <authorList>
            <person name="de Groot N.N."/>
        </authorList>
    </citation>
    <scope>NUCLEOTIDE SEQUENCE [LARGE SCALE GENOMIC DNA]</scope>
    <source>
        <strain evidence="3 4">BS2772</strain>
    </source>
</reference>
<dbReference type="InterPro" id="IPR051082">
    <property type="entry name" value="Pentapeptide-BTB/POZ_domain"/>
</dbReference>
<dbReference type="PANTHER" id="PTHR14136">
    <property type="entry name" value="BTB_POZ DOMAIN-CONTAINING PROTEIN KCTD9"/>
    <property type="match status" value="1"/>
</dbReference>